<keyword evidence="7 12" id="KW-0256">Endoplasmic reticulum</keyword>
<keyword evidence="6 12" id="KW-0812">Transmembrane</keyword>
<keyword evidence="14" id="KW-1185">Reference proteome</keyword>
<dbReference type="EMBL" id="OOIL02005377">
    <property type="protein sequence ID" value="VFQ94595.1"/>
    <property type="molecule type" value="Genomic_DNA"/>
</dbReference>
<dbReference type="UniPathway" id="UPA00378"/>
<evidence type="ECO:0000256" key="12">
    <source>
        <dbReference type="RuleBase" id="RU363075"/>
    </source>
</evidence>
<reference evidence="13 14" key="1">
    <citation type="submission" date="2018-04" db="EMBL/GenBank/DDBJ databases">
        <authorList>
            <person name="Vogel A."/>
        </authorList>
    </citation>
    <scope>NUCLEOTIDE SEQUENCE [LARGE SCALE GENOMIC DNA]</scope>
</reference>
<dbReference type="Pfam" id="PF03901">
    <property type="entry name" value="Glyco_transf_22"/>
    <property type="match status" value="1"/>
</dbReference>
<evidence type="ECO:0000256" key="8">
    <source>
        <dbReference type="ARBA" id="ARBA00022989"/>
    </source>
</evidence>
<protein>
    <recommendedName>
        <fullName evidence="12">Mannosyltransferase</fullName>
        <ecNumber evidence="12">2.4.1.-</ecNumber>
    </recommendedName>
</protein>
<dbReference type="OrthoDB" id="19039at2759"/>
<evidence type="ECO:0000256" key="2">
    <source>
        <dbReference type="ARBA" id="ARBA00004922"/>
    </source>
</evidence>
<evidence type="ECO:0000256" key="1">
    <source>
        <dbReference type="ARBA" id="ARBA00004477"/>
    </source>
</evidence>
<keyword evidence="4 12" id="KW-0328">Glycosyltransferase</keyword>
<gene>
    <name evidence="13" type="ORF">CCAM_LOCUS36371</name>
</gene>
<sequence>MAGKSESFLKLYGYDLLLGSIAAFYVFAAPYTKVEESFNVQAMHDILFHRHHLEKYDHFDFPGVVPRTFIGAFFVSILASPVVAAMSFAHLPKIYSLYVVRLVLGCITLFTLRFLREQIRKKFGYQVEAFFVILTASQFHMLFYCTRPLPNVFAFCLVNLAYGFLLKGSFYATLRCLVCCATTPPGNMISTYASFILTCSIIPIFAKRLFLQSYSDVIFYCFLLHSACNYCWYGVQTLLKQIY</sequence>
<name>A0A484MZY1_9ASTE</name>
<feature type="transmembrane region" description="Helical" evidence="12">
    <location>
        <begin position="217"/>
        <end position="235"/>
    </location>
</feature>
<evidence type="ECO:0000313" key="13">
    <source>
        <dbReference type="EMBL" id="VFQ94595.1"/>
    </source>
</evidence>
<feature type="transmembrane region" description="Helical" evidence="12">
    <location>
        <begin position="12"/>
        <end position="31"/>
    </location>
</feature>
<dbReference type="GO" id="GO:0006487">
    <property type="term" value="P:protein N-linked glycosylation"/>
    <property type="evidence" value="ECO:0007669"/>
    <property type="project" value="TreeGrafter"/>
</dbReference>
<keyword evidence="5" id="KW-0808">Transferase</keyword>
<dbReference type="PANTHER" id="PTHR22760">
    <property type="entry name" value="GLYCOSYLTRANSFERASE"/>
    <property type="match status" value="1"/>
</dbReference>
<dbReference type="GO" id="GO:0005789">
    <property type="term" value="C:endoplasmic reticulum membrane"/>
    <property type="evidence" value="ECO:0007669"/>
    <property type="project" value="UniProtKB-SubCell"/>
</dbReference>
<dbReference type="GO" id="GO:0052917">
    <property type="term" value="F:dol-P-Man:Man(7)GlcNAc(2)-PP-Dol alpha-1,6-mannosyltransferase activity"/>
    <property type="evidence" value="ECO:0007669"/>
    <property type="project" value="UniProtKB-EC"/>
</dbReference>
<dbReference type="AlphaFoldDB" id="A0A484MZY1"/>
<feature type="transmembrane region" description="Helical" evidence="12">
    <location>
        <begin position="95"/>
        <end position="115"/>
    </location>
</feature>
<dbReference type="PANTHER" id="PTHR22760:SF1">
    <property type="entry name" value="DOL-P-MAN:MAN(7)GLCNAC(2)-PP-DOL ALPHA-1,6-MANNOSYLTRANSFERASE"/>
    <property type="match status" value="1"/>
</dbReference>
<comment type="subcellular location">
    <subcellularLocation>
        <location evidence="1 12">Endoplasmic reticulum membrane</location>
        <topology evidence="1 12">Multi-pass membrane protein</topology>
    </subcellularLocation>
</comment>
<dbReference type="InterPro" id="IPR005599">
    <property type="entry name" value="GPI_mannosylTrfase"/>
</dbReference>
<evidence type="ECO:0000256" key="6">
    <source>
        <dbReference type="ARBA" id="ARBA00022692"/>
    </source>
</evidence>
<accession>A0A484MZY1</accession>
<feature type="transmembrane region" description="Helical" evidence="12">
    <location>
        <begin position="152"/>
        <end position="174"/>
    </location>
</feature>
<evidence type="ECO:0000256" key="9">
    <source>
        <dbReference type="ARBA" id="ARBA00023136"/>
    </source>
</evidence>
<evidence type="ECO:0000256" key="11">
    <source>
        <dbReference type="ARBA" id="ARBA00048899"/>
    </source>
</evidence>
<evidence type="ECO:0000256" key="10">
    <source>
        <dbReference type="ARBA" id="ARBA00044721"/>
    </source>
</evidence>
<proteinExistence type="inferred from homology"/>
<evidence type="ECO:0000256" key="4">
    <source>
        <dbReference type="ARBA" id="ARBA00022676"/>
    </source>
</evidence>
<comment type="similarity">
    <text evidence="3 12">Belongs to the glycosyltransferase 22 family.</text>
</comment>
<comment type="pathway">
    <text evidence="2">Protein modification; protein glycosylation.</text>
</comment>
<evidence type="ECO:0000256" key="5">
    <source>
        <dbReference type="ARBA" id="ARBA00022679"/>
    </source>
</evidence>
<organism evidence="13 14">
    <name type="scientific">Cuscuta campestris</name>
    <dbReference type="NCBI Taxonomy" id="132261"/>
    <lineage>
        <taxon>Eukaryota</taxon>
        <taxon>Viridiplantae</taxon>
        <taxon>Streptophyta</taxon>
        <taxon>Embryophyta</taxon>
        <taxon>Tracheophyta</taxon>
        <taxon>Spermatophyta</taxon>
        <taxon>Magnoliopsida</taxon>
        <taxon>eudicotyledons</taxon>
        <taxon>Gunneridae</taxon>
        <taxon>Pentapetalae</taxon>
        <taxon>asterids</taxon>
        <taxon>lamiids</taxon>
        <taxon>Solanales</taxon>
        <taxon>Convolvulaceae</taxon>
        <taxon>Cuscuteae</taxon>
        <taxon>Cuscuta</taxon>
        <taxon>Cuscuta subgen. Grammica</taxon>
        <taxon>Cuscuta sect. Cleistogrammica</taxon>
    </lineage>
</organism>
<feature type="transmembrane region" description="Helical" evidence="12">
    <location>
        <begin position="186"/>
        <end position="205"/>
    </location>
</feature>
<keyword evidence="8 12" id="KW-1133">Transmembrane helix</keyword>
<feature type="transmembrane region" description="Helical" evidence="12">
    <location>
        <begin position="127"/>
        <end position="146"/>
    </location>
</feature>
<feature type="transmembrane region" description="Helical" evidence="12">
    <location>
        <begin position="69"/>
        <end position="89"/>
    </location>
</feature>
<keyword evidence="9 12" id="KW-0472">Membrane</keyword>
<comment type="function">
    <text evidence="10">Mannosyltransferase that operates in the biosynthetic pathway of dolichol-linked oligosaccharides, the glycan precursors employed in protein asparagine (N)-glycosylation. The assembly of dolichol-linked oligosaccharides begins on the cytosolic side of the endoplasmic reticulum membrane and finishes in its lumen. The sequential addition of sugars to dolichol pyrophosphate produces dolichol-linked oligosaccharides containing fourteen sugars, including two GlcNAcs, nine mannoses and three glucoses. Once assembled, the oligosaccharide is transferred from the lipid to nascent proteins by oligosaccharyltransferases. In the lumen of the endoplasmic reticulum, adds the eighth mannose residue in an alpha-1,6 linkage onto Man(7)GlcNAc(2)-PP-dolichol to produce Man(8)GlcNAc(2)-PP-dolichol.</text>
</comment>
<evidence type="ECO:0000256" key="7">
    <source>
        <dbReference type="ARBA" id="ARBA00022824"/>
    </source>
</evidence>
<dbReference type="Proteomes" id="UP000595140">
    <property type="component" value="Unassembled WGS sequence"/>
</dbReference>
<evidence type="ECO:0000313" key="14">
    <source>
        <dbReference type="Proteomes" id="UP000595140"/>
    </source>
</evidence>
<evidence type="ECO:0000256" key="3">
    <source>
        <dbReference type="ARBA" id="ARBA00007063"/>
    </source>
</evidence>
<comment type="catalytic activity">
    <reaction evidence="11">
        <text>an alpha-D-Man-(1-&gt;2)-alpha-D-Man-(1-&gt;2)-alpha-D-Man-(1-&gt;3)-[alpha-D-Man-(1-&gt;2)-alpha-D-Man-(1-&gt;3)-alpha-D-Man-(1-&gt;6)]-beta-D-Man-(1-&gt;4)-beta-D-GlcNAc-(1-&gt;4)-alpha-D-GlcNAc-diphospho-di-trans,poly-cis-dolichol + a di-trans,poly-cis-dolichyl beta-D-mannosyl phosphate = an alpha-D-Man-(1-&gt;2)-alpha-D-Man-(1-&gt;2)-alpha-D-Man-(1-&gt;3)-[alpha-D-Man-(1-&gt;2)-alpha-D-Man-(1-&gt;3)-[alpha-D-Man-(1-&gt;6)]-alpha-D-Man-(1-&gt;6)]-beta-D-Man-(1-&gt;4)-beta-D-GlcNAc-(1-&gt;4)-alpha-D-GlcNAc-diphospho-di-trans,poly-cis-dolichol + a di-trans,poly-cis-dolichyl phosphate + H(+)</text>
        <dbReference type="Rhea" id="RHEA:29535"/>
        <dbReference type="Rhea" id="RHEA-COMP:19498"/>
        <dbReference type="Rhea" id="RHEA-COMP:19501"/>
        <dbReference type="Rhea" id="RHEA-COMP:19518"/>
        <dbReference type="Rhea" id="RHEA-COMP:19519"/>
        <dbReference type="ChEBI" id="CHEBI:15378"/>
        <dbReference type="ChEBI" id="CHEBI:57683"/>
        <dbReference type="ChEBI" id="CHEBI:58211"/>
        <dbReference type="ChEBI" id="CHEBI:132517"/>
        <dbReference type="ChEBI" id="CHEBI:132519"/>
        <dbReference type="EC" id="2.4.1.260"/>
    </reaction>
    <physiologicalReaction direction="left-to-right" evidence="11">
        <dbReference type="Rhea" id="RHEA:29536"/>
    </physiologicalReaction>
</comment>
<dbReference type="EC" id="2.4.1.-" evidence="12"/>